<dbReference type="Gene3D" id="3.30.450.40">
    <property type="match status" value="2"/>
</dbReference>
<dbReference type="PANTHER" id="PTHR30136:SF39">
    <property type="entry name" value="TRANSCRIPTIONAL REGULATORY PROTEIN"/>
    <property type="match status" value="1"/>
</dbReference>
<dbReference type="PROSITE" id="PS51077">
    <property type="entry name" value="HTH_ICLR"/>
    <property type="match status" value="1"/>
</dbReference>
<evidence type="ECO:0000259" key="5">
    <source>
        <dbReference type="PROSITE" id="PS51078"/>
    </source>
</evidence>
<dbReference type="InterPro" id="IPR036390">
    <property type="entry name" value="WH_DNA-bd_sf"/>
</dbReference>
<dbReference type="PROSITE" id="PS51078">
    <property type="entry name" value="ICLR_ED"/>
    <property type="match status" value="1"/>
</dbReference>
<dbReference type="EMBL" id="SHKO01000001">
    <property type="protein sequence ID" value="RZT98639.1"/>
    <property type="molecule type" value="Genomic_DNA"/>
</dbReference>
<dbReference type="InterPro" id="IPR029016">
    <property type="entry name" value="GAF-like_dom_sf"/>
</dbReference>
<dbReference type="Gene3D" id="1.10.10.10">
    <property type="entry name" value="Winged helix-like DNA-binding domain superfamily/Winged helix DNA-binding domain"/>
    <property type="match status" value="1"/>
</dbReference>
<accession>A0A4Q7VQF4</accession>
<dbReference type="InterPro" id="IPR005471">
    <property type="entry name" value="Tscrpt_reg_IclR_N"/>
</dbReference>
<reference evidence="6 7" key="1">
    <citation type="submission" date="2019-02" db="EMBL/GenBank/DDBJ databases">
        <title>Genomic Encyclopedia of Type Strains, Phase IV (KMG-IV): sequencing the most valuable type-strain genomes for metagenomic binning, comparative biology and taxonomic classification.</title>
        <authorList>
            <person name="Goeker M."/>
        </authorList>
    </citation>
    <scope>NUCLEOTIDE SEQUENCE [LARGE SCALE GENOMIC DNA]</scope>
    <source>
        <strain evidence="6 7">DSM 23814</strain>
    </source>
</reference>
<evidence type="ECO:0000256" key="2">
    <source>
        <dbReference type="ARBA" id="ARBA00023125"/>
    </source>
</evidence>
<gene>
    <name evidence="6" type="ORF">EV681_0417</name>
</gene>
<keyword evidence="3" id="KW-0804">Transcription</keyword>
<evidence type="ECO:0000256" key="3">
    <source>
        <dbReference type="ARBA" id="ARBA00023163"/>
    </source>
</evidence>
<dbReference type="GO" id="GO:0003700">
    <property type="term" value="F:DNA-binding transcription factor activity"/>
    <property type="evidence" value="ECO:0007669"/>
    <property type="project" value="TreeGrafter"/>
</dbReference>
<keyword evidence="1" id="KW-0805">Transcription regulation</keyword>
<evidence type="ECO:0000313" key="7">
    <source>
        <dbReference type="Proteomes" id="UP000293398"/>
    </source>
</evidence>
<keyword evidence="2" id="KW-0238">DNA-binding</keyword>
<dbReference type="SUPFAM" id="SSF55781">
    <property type="entry name" value="GAF domain-like"/>
    <property type="match status" value="1"/>
</dbReference>
<dbReference type="SUPFAM" id="SSF46785">
    <property type="entry name" value="Winged helix' DNA-binding domain"/>
    <property type="match status" value="1"/>
</dbReference>
<dbReference type="InterPro" id="IPR036388">
    <property type="entry name" value="WH-like_DNA-bd_sf"/>
</dbReference>
<protein>
    <submittedName>
        <fullName evidence="6">IclR family transcriptional regulator</fullName>
    </submittedName>
</protein>
<dbReference type="PANTHER" id="PTHR30136">
    <property type="entry name" value="HELIX-TURN-HELIX TRANSCRIPTIONAL REGULATOR, ICLR FAMILY"/>
    <property type="match status" value="1"/>
</dbReference>
<sequence length="248" mass="27378">MKDTSKSQKAAVAPTPPIGVLARGLIILECFSEEHLHLQLRELAQMTGLDKATLLRLLNTFIEYGYVQRSLDGKYAPGHNLLRLGALYRSTFDLGQRLQPILRTIMLETHESVAFYIREGDMRVCLYRENVSRDVRYVFEVGTRVALADGGSASHVLRAFTDGSSPRTEEVLKNGYAITRAERSPELASISVPVSEPHGRLLGAIQITSILNRQTEAQQIAAAEVAIRTLAENGFDSRPTRITGSATL</sequence>
<proteinExistence type="predicted"/>
<evidence type="ECO:0000259" key="4">
    <source>
        <dbReference type="PROSITE" id="PS51077"/>
    </source>
</evidence>
<evidence type="ECO:0000256" key="1">
    <source>
        <dbReference type="ARBA" id="ARBA00023015"/>
    </source>
</evidence>
<dbReference type="InterPro" id="IPR014757">
    <property type="entry name" value="Tscrpt_reg_IclR_C"/>
</dbReference>
<dbReference type="SMART" id="SM00346">
    <property type="entry name" value="HTH_ICLR"/>
    <property type="match status" value="1"/>
</dbReference>
<comment type="caution">
    <text evidence="6">The sequence shown here is derived from an EMBL/GenBank/DDBJ whole genome shotgun (WGS) entry which is preliminary data.</text>
</comment>
<dbReference type="OrthoDB" id="5422805at2"/>
<organism evidence="6 7">
    <name type="scientific">Advenella incenata</name>
    <dbReference type="NCBI Taxonomy" id="267800"/>
    <lineage>
        <taxon>Bacteria</taxon>
        <taxon>Pseudomonadati</taxon>
        <taxon>Pseudomonadota</taxon>
        <taxon>Betaproteobacteria</taxon>
        <taxon>Burkholderiales</taxon>
        <taxon>Alcaligenaceae</taxon>
    </lineage>
</organism>
<dbReference type="Pfam" id="PF09339">
    <property type="entry name" value="HTH_IclR"/>
    <property type="match status" value="1"/>
</dbReference>
<dbReference type="GO" id="GO:0003677">
    <property type="term" value="F:DNA binding"/>
    <property type="evidence" value="ECO:0007669"/>
    <property type="project" value="UniProtKB-KW"/>
</dbReference>
<dbReference type="RefSeq" id="WP_128393692.1">
    <property type="nucleotide sequence ID" value="NZ_SHKO01000001.1"/>
</dbReference>
<keyword evidence="7" id="KW-1185">Reference proteome</keyword>
<evidence type="ECO:0000313" key="6">
    <source>
        <dbReference type="EMBL" id="RZT98639.1"/>
    </source>
</evidence>
<dbReference type="InterPro" id="IPR050707">
    <property type="entry name" value="HTH_MetabolicPath_Reg"/>
</dbReference>
<feature type="domain" description="HTH iclR-type" evidence="4">
    <location>
        <begin position="18"/>
        <end position="79"/>
    </location>
</feature>
<dbReference type="Proteomes" id="UP000293398">
    <property type="component" value="Unassembled WGS sequence"/>
</dbReference>
<name>A0A4Q7VQF4_9BURK</name>
<feature type="domain" description="IclR-ED" evidence="5">
    <location>
        <begin position="80"/>
        <end position="240"/>
    </location>
</feature>
<dbReference type="GO" id="GO:0045892">
    <property type="term" value="P:negative regulation of DNA-templated transcription"/>
    <property type="evidence" value="ECO:0007669"/>
    <property type="project" value="TreeGrafter"/>
</dbReference>
<dbReference type="AlphaFoldDB" id="A0A4Q7VQF4"/>